<dbReference type="PANTHER" id="PTHR43649">
    <property type="entry name" value="ARABINOSE-BINDING PROTEIN-RELATED"/>
    <property type="match status" value="1"/>
</dbReference>
<sequence>MKFGYTRRLITLGVVGGLVAGLVACSGSGGDSGGKVELEFLQSKPEAVATVDALIAEFEATHPDITVKQNSSPDALTVLQSRIAKDKAPDVVALNVSVYRNLIDSQILTDLSGTAAAESVTDDAATAYMHMSGQTDETLALPWSVNAQVVLYNKGIYDQLGLEVPTTWSEMISNAEAIKAAGQNPFFFTWKDAWTAKTVFNSVAGSLQPADFLTELQGGDSTFADSSFYSEAAEKLLELKQYGQTDPFGKGYDDGNAAFANGEAAMYVQGIWAIPPILASNPDINLGAFVMPVTDDPSQTKILSGVDSLIGITTQSQHPEEAQEFLDFLLEQEPQATFTNDQHLFSVRSDVSSDDPVLAPLKAEWIDTGKVATYPDAMFTGSSDLSGVVQVFLQDGDVDAFLAALDQDWQANGLRP</sequence>
<evidence type="ECO:0000256" key="6">
    <source>
        <dbReference type="ARBA" id="ARBA00049753"/>
    </source>
</evidence>
<comment type="function">
    <text evidence="5">Part of a binding-protein-dependent transport system for a sugar.</text>
</comment>
<evidence type="ECO:0000313" key="7">
    <source>
        <dbReference type="EMBL" id="GAA2249952.1"/>
    </source>
</evidence>
<keyword evidence="8" id="KW-1185">Reference proteome</keyword>
<dbReference type="Proteomes" id="UP001500929">
    <property type="component" value="Unassembled WGS sequence"/>
</dbReference>
<evidence type="ECO:0000256" key="3">
    <source>
        <dbReference type="ARBA" id="ARBA00022448"/>
    </source>
</evidence>
<protein>
    <recommendedName>
        <fullName evidence="6">Probable sugar-binding periplasmic protein</fullName>
    </recommendedName>
</protein>
<keyword evidence="3" id="KW-0813">Transport</keyword>
<dbReference type="SUPFAM" id="SSF53850">
    <property type="entry name" value="Periplasmic binding protein-like II"/>
    <property type="match status" value="1"/>
</dbReference>
<name>A0ABN3E6U1_9MICO</name>
<evidence type="ECO:0000256" key="4">
    <source>
        <dbReference type="ARBA" id="ARBA00022729"/>
    </source>
</evidence>
<comment type="subcellular location">
    <subcellularLocation>
        <location evidence="1">Cell envelope</location>
    </subcellularLocation>
</comment>
<comment type="caution">
    <text evidence="7">The sequence shown here is derived from an EMBL/GenBank/DDBJ whole genome shotgun (WGS) entry which is preliminary data.</text>
</comment>
<dbReference type="EMBL" id="BAAAQY010000017">
    <property type="protein sequence ID" value="GAA2249952.1"/>
    <property type="molecule type" value="Genomic_DNA"/>
</dbReference>
<accession>A0ABN3E6U1</accession>
<gene>
    <name evidence="7" type="ORF">GCM10009851_39410</name>
</gene>
<evidence type="ECO:0000313" key="8">
    <source>
        <dbReference type="Proteomes" id="UP001500929"/>
    </source>
</evidence>
<evidence type="ECO:0000256" key="1">
    <source>
        <dbReference type="ARBA" id="ARBA00004196"/>
    </source>
</evidence>
<dbReference type="Pfam" id="PF01547">
    <property type="entry name" value="SBP_bac_1"/>
    <property type="match status" value="1"/>
</dbReference>
<dbReference type="PANTHER" id="PTHR43649:SF28">
    <property type="entry name" value="BINDING PROTEIN COMPONENT OF ABC SUGAR TRANSPORTER-RELATED"/>
    <property type="match status" value="1"/>
</dbReference>
<keyword evidence="4" id="KW-0732">Signal</keyword>
<comment type="similarity">
    <text evidence="2">Belongs to the bacterial solute-binding protein 1 family.</text>
</comment>
<proteinExistence type="inferred from homology"/>
<evidence type="ECO:0000256" key="2">
    <source>
        <dbReference type="ARBA" id="ARBA00008520"/>
    </source>
</evidence>
<reference evidence="7 8" key="1">
    <citation type="journal article" date="2019" name="Int. J. Syst. Evol. Microbiol.">
        <title>The Global Catalogue of Microorganisms (GCM) 10K type strain sequencing project: providing services to taxonomists for standard genome sequencing and annotation.</title>
        <authorList>
            <consortium name="The Broad Institute Genomics Platform"/>
            <consortium name="The Broad Institute Genome Sequencing Center for Infectious Disease"/>
            <person name="Wu L."/>
            <person name="Ma J."/>
        </authorList>
    </citation>
    <scope>NUCLEOTIDE SEQUENCE [LARGE SCALE GENOMIC DNA]</scope>
    <source>
        <strain evidence="7 8">JCM 16117</strain>
    </source>
</reference>
<evidence type="ECO:0000256" key="5">
    <source>
        <dbReference type="ARBA" id="ARBA00049629"/>
    </source>
</evidence>
<dbReference type="Gene3D" id="3.40.190.10">
    <property type="entry name" value="Periplasmic binding protein-like II"/>
    <property type="match status" value="2"/>
</dbReference>
<dbReference type="PROSITE" id="PS51257">
    <property type="entry name" value="PROKAR_LIPOPROTEIN"/>
    <property type="match status" value="1"/>
</dbReference>
<dbReference type="InterPro" id="IPR006059">
    <property type="entry name" value="SBP"/>
</dbReference>
<organism evidence="7 8">
    <name type="scientific">Herbiconiux moechotypicola</name>
    <dbReference type="NCBI Taxonomy" id="637393"/>
    <lineage>
        <taxon>Bacteria</taxon>
        <taxon>Bacillati</taxon>
        <taxon>Actinomycetota</taxon>
        <taxon>Actinomycetes</taxon>
        <taxon>Micrococcales</taxon>
        <taxon>Microbacteriaceae</taxon>
        <taxon>Herbiconiux</taxon>
    </lineage>
</organism>
<dbReference type="InterPro" id="IPR050490">
    <property type="entry name" value="Bact_solute-bd_prot1"/>
</dbReference>